<evidence type="ECO:0000256" key="5">
    <source>
        <dbReference type="ARBA" id="ARBA00010195"/>
    </source>
</evidence>
<keyword evidence="10" id="KW-0479">Metal-binding</keyword>
<evidence type="ECO:0000256" key="14">
    <source>
        <dbReference type="ARBA" id="ARBA00023034"/>
    </source>
</evidence>
<proteinExistence type="inferred from homology"/>
<comment type="similarity">
    <text evidence="5">Belongs to the glycosyltransferase 14 family. XylT subfamily.</text>
</comment>
<evidence type="ECO:0000256" key="4">
    <source>
        <dbReference type="ARBA" id="ARBA00005093"/>
    </source>
</evidence>
<evidence type="ECO:0000256" key="1">
    <source>
        <dbReference type="ARBA" id="ARBA00004323"/>
    </source>
</evidence>
<accession>A0A0V0XWA4</accession>
<dbReference type="InterPro" id="IPR003406">
    <property type="entry name" value="Glyco_trans_14"/>
</dbReference>
<evidence type="ECO:0000256" key="21">
    <source>
        <dbReference type="SAM" id="Phobius"/>
    </source>
</evidence>
<evidence type="ECO:0000256" key="6">
    <source>
        <dbReference type="ARBA" id="ARBA00011972"/>
    </source>
</evidence>
<keyword evidence="9 21" id="KW-0812">Transmembrane</keyword>
<gene>
    <name evidence="23" type="primary">sqv-6</name>
    <name evidence="23" type="ORF">T4E_9916</name>
</gene>
<dbReference type="Proteomes" id="UP000054815">
    <property type="component" value="Unassembled WGS sequence"/>
</dbReference>
<comment type="pathway">
    <text evidence="4">Glycan metabolism; heparan sulfate biosynthesis.</text>
</comment>
<keyword evidence="15 21" id="KW-0472">Membrane</keyword>
<dbReference type="PROSITE" id="PS51212">
    <property type="entry name" value="WSC"/>
    <property type="match status" value="1"/>
</dbReference>
<evidence type="ECO:0000256" key="11">
    <source>
        <dbReference type="ARBA" id="ARBA00022824"/>
    </source>
</evidence>
<keyword evidence="14" id="KW-0333">Golgi apparatus</keyword>
<evidence type="ECO:0000256" key="8">
    <source>
        <dbReference type="ARBA" id="ARBA00022679"/>
    </source>
</evidence>
<evidence type="ECO:0000313" key="24">
    <source>
        <dbReference type="Proteomes" id="UP000054815"/>
    </source>
</evidence>
<evidence type="ECO:0000256" key="7">
    <source>
        <dbReference type="ARBA" id="ARBA00022676"/>
    </source>
</evidence>
<keyword evidence="16" id="KW-1015">Disulfide bond</keyword>
<sequence>MRIIPSFGWKRCSCHVAFGILITCLFYVNVFYLYHSAERDAEEFTANFKWIKRPLLVTERCNLSGETEKALKRAQSDTCKQQIISAYCSHLEGSLLWRLRNLGCYADSRKKRLLNSAGIRYGNFNSISACVDYCFQLGCSVAGVEFGEECFCGKVANLKLGQKLEPGLCDTYPCPANSSVACGGFNAIKLKTNELLLNKKPAKIAFLLQLNGRAVRQVVRLLRLIYRPEHIYLVHVDSRQNYMYREMRSLQKSISAAANFHVLTRRFATIWGGASLLKMFLSSADQLLQLSSDWGFKSPMITTTTTMTIANNVTCNITNANTTTTIIGNTANTSATLSTCFRFPELKSSDLIDITEETTTVTCAAVSRPAIPPRNSSLAQSPKAITLPHPLRFISTLPVNTTTTTNTNTTTTTSLDESRYENREQLVSSTIVTRNKNKNIIKNIHIHNHNHNHNNNVKNVLVQPIAKVTPEPSSSSSMKREQVMEIITVGNSVKFPPPIPPKSSTKGGSGGGGGGGGGDTSTTPPPRPPKRVPVEKSDHAPPLPPKTYKQKQWPSKKMGNHFPK</sequence>
<dbReference type="InterPro" id="IPR002889">
    <property type="entry name" value="WSC_carb-bd"/>
</dbReference>
<comment type="subcellular location">
    <subcellularLocation>
        <location evidence="2">Endoplasmic reticulum membrane</location>
        <topology evidence="2">Single-pass type II membrane protein</topology>
    </subcellularLocation>
    <subcellularLocation>
        <location evidence="1">Golgi apparatus membrane</location>
        <topology evidence="1">Single-pass type II membrane protein</topology>
    </subcellularLocation>
</comment>
<feature type="transmembrane region" description="Helical" evidence="21">
    <location>
        <begin position="12"/>
        <end position="34"/>
    </location>
</feature>
<comment type="caution">
    <text evidence="23">The sequence shown here is derived from an EMBL/GenBank/DDBJ whole genome shotgun (WGS) entry which is preliminary data.</text>
</comment>
<comment type="pathway">
    <text evidence="3">Glycan metabolism; chondroitin sulfate biosynthesis.</text>
</comment>
<feature type="domain" description="WSC" evidence="22">
    <location>
        <begin position="98"/>
        <end position="194"/>
    </location>
</feature>
<feature type="region of interest" description="Disordered" evidence="20">
    <location>
        <begin position="400"/>
        <end position="422"/>
    </location>
</feature>
<dbReference type="GO" id="GO:0030158">
    <property type="term" value="F:protein xylosyltransferase activity"/>
    <property type="evidence" value="ECO:0007669"/>
    <property type="project" value="UniProtKB-EC"/>
</dbReference>
<dbReference type="PANTHER" id="PTHR46025">
    <property type="entry name" value="XYLOSYLTRANSFERASE OXT"/>
    <property type="match status" value="1"/>
</dbReference>
<dbReference type="PANTHER" id="PTHR46025:SF3">
    <property type="entry name" value="XYLOSYLTRANSFERASE OXT"/>
    <property type="match status" value="1"/>
</dbReference>
<evidence type="ECO:0000256" key="20">
    <source>
        <dbReference type="SAM" id="MobiDB-lite"/>
    </source>
</evidence>
<dbReference type="STRING" id="6337.A0A0V0XWA4"/>
<reference evidence="23 24" key="1">
    <citation type="submission" date="2015-01" db="EMBL/GenBank/DDBJ databases">
        <title>Evolution of Trichinella species and genotypes.</title>
        <authorList>
            <person name="Korhonen P.K."/>
            <person name="Edoardo P."/>
            <person name="Giuseppe L.R."/>
            <person name="Gasser R.B."/>
        </authorList>
    </citation>
    <scope>NUCLEOTIDE SEQUENCE [LARGE SCALE GENOMIC DNA]</scope>
    <source>
        <strain evidence="23">ISS141</strain>
    </source>
</reference>
<evidence type="ECO:0000256" key="3">
    <source>
        <dbReference type="ARBA" id="ARBA00004840"/>
    </source>
</evidence>
<dbReference type="GO" id="GO:0046872">
    <property type="term" value="F:metal ion binding"/>
    <property type="evidence" value="ECO:0007669"/>
    <property type="project" value="UniProtKB-KW"/>
</dbReference>
<organism evidence="23 24">
    <name type="scientific">Trichinella pseudospiralis</name>
    <name type="common">Parasitic roundworm</name>
    <dbReference type="NCBI Taxonomy" id="6337"/>
    <lineage>
        <taxon>Eukaryota</taxon>
        <taxon>Metazoa</taxon>
        <taxon>Ecdysozoa</taxon>
        <taxon>Nematoda</taxon>
        <taxon>Enoplea</taxon>
        <taxon>Dorylaimia</taxon>
        <taxon>Trichinellida</taxon>
        <taxon>Trichinellidae</taxon>
        <taxon>Trichinella</taxon>
    </lineage>
</organism>
<evidence type="ECO:0000256" key="9">
    <source>
        <dbReference type="ARBA" id="ARBA00022692"/>
    </source>
</evidence>
<feature type="region of interest" description="Disordered" evidence="20">
    <location>
        <begin position="489"/>
        <end position="564"/>
    </location>
</feature>
<evidence type="ECO:0000256" key="18">
    <source>
        <dbReference type="ARBA" id="ARBA00042865"/>
    </source>
</evidence>
<evidence type="ECO:0000313" key="23">
    <source>
        <dbReference type="EMBL" id="KRX92080.1"/>
    </source>
</evidence>
<dbReference type="GO" id="GO:0000139">
    <property type="term" value="C:Golgi membrane"/>
    <property type="evidence" value="ECO:0007669"/>
    <property type="project" value="UniProtKB-SubCell"/>
</dbReference>
<evidence type="ECO:0000256" key="10">
    <source>
        <dbReference type="ARBA" id="ARBA00022723"/>
    </source>
</evidence>
<evidence type="ECO:0000256" key="17">
    <source>
        <dbReference type="ARBA" id="ARBA00023180"/>
    </source>
</evidence>
<name>A0A0V0XWA4_TRIPS</name>
<feature type="compositionally biased region" description="Low complexity" evidence="20">
    <location>
        <begin position="400"/>
        <end position="413"/>
    </location>
</feature>
<dbReference type="InterPro" id="IPR043538">
    <property type="entry name" value="XYLT"/>
</dbReference>
<evidence type="ECO:0000256" key="12">
    <source>
        <dbReference type="ARBA" id="ARBA00022968"/>
    </source>
</evidence>
<keyword evidence="11" id="KW-0256">Endoplasmic reticulum</keyword>
<dbReference type="UniPathway" id="UPA00756"/>
<keyword evidence="12" id="KW-0735">Signal-anchor</keyword>
<dbReference type="Pfam" id="PF01822">
    <property type="entry name" value="WSC"/>
    <property type="match status" value="1"/>
</dbReference>
<protein>
    <recommendedName>
        <fullName evidence="6">protein xylosyltransferase</fullName>
        <ecNumber evidence="6">2.4.2.26</ecNumber>
    </recommendedName>
    <alternativeName>
        <fullName evidence="18">Peptide O-xylosyltransferase</fullName>
    </alternativeName>
</protein>
<feature type="compositionally biased region" description="Gly residues" evidence="20">
    <location>
        <begin position="507"/>
        <end position="519"/>
    </location>
</feature>
<dbReference type="GO" id="GO:0050650">
    <property type="term" value="P:chondroitin sulfate proteoglycan biosynthetic process"/>
    <property type="evidence" value="ECO:0007669"/>
    <property type="project" value="TreeGrafter"/>
</dbReference>
<dbReference type="GO" id="GO:0015012">
    <property type="term" value="P:heparan sulfate proteoglycan biosynthetic process"/>
    <property type="evidence" value="ECO:0007669"/>
    <property type="project" value="UniProtKB-UniPathway"/>
</dbReference>
<keyword evidence="7" id="KW-0328">Glycosyltransferase</keyword>
<keyword evidence="17" id="KW-0325">Glycoprotein</keyword>
<keyword evidence="8 23" id="KW-0808">Transferase</keyword>
<dbReference type="SMART" id="SM00321">
    <property type="entry name" value="WSC"/>
    <property type="match status" value="1"/>
</dbReference>
<evidence type="ECO:0000256" key="19">
    <source>
        <dbReference type="ARBA" id="ARBA00047847"/>
    </source>
</evidence>
<evidence type="ECO:0000256" key="2">
    <source>
        <dbReference type="ARBA" id="ARBA00004648"/>
    </source>
</evidence>
<comment type="catalytic activity">
    <reaction evidence="19">
        <text>UDP-alpha-D-xylose + L-seryl-[protein] = 3-O-(beta-D-xylosyl)-L-seryl-[protein] + UDP + H(+)</text>
        <dbReference type="Rhea" id="RHEA:50192"/>
        <dbReference type="Rhea" id="RHEA-COMP:9863"/>
        <dbReference type="Rhea" id="RHEA-COMP:12567"/>
        <dbReference type="ChEBI" id="CHEBI:15378"/>
        <dbReference type="ChEBI" id="CHEBI:29999"/>
        <dbReference type="ChEBI" id="CHEBI:57632"/>
        <dbReference type="ChEBI" id="CHEBI:58223"/>
        <dbReference type="ChEBI" id="CHEBI:132085"/>
        <dbReference type="EC" id="2.4.2.26"/>
    </reaction>
</comment>
<evidence type="ECO:0000256" key="15">
    <source>
        <dbReference type="ARBA" id="ARBA00023136"/>
    </source>
</evidence>
<keyword evidence="13 21" id="KW-1133">Transmembrane helix</keyword>
<dbReference type="GO" id="GO:0005789">
    <property type="term" value="C:endoplasmic reticulum membrane"/>
    <property type="evidence" value="ECO:0007669"/>
    <property type="project" value="UniProtKB-SubCell"/>
</dbReference>
<dbReference type="EC" id="2.4.2.26" evidence="6"/>
<dbReference type="UniPathway" id="UPA00755"/>
<evidence type="ECO:0000256" key="16">
    <source>
        <dbReference type="ARBA" id="ARBA00023157"/>
    </source>
</evidence>
<evidence type="ECO:0000259" key="22">
    <source>
        <dbReference type="PROSITE" id="PS51212"/>
    </source>
</evidence>
<dbReference type="Pfam" id="PF02485">
    <property type="entry name" value="Branch"/>
    <property type="match status" value="1"/>
</dbReference>
<dbReference type="EMBL" id="JYDU01000120">
    <property type="protein sequence ID" value="KRX92080.1"/>
    <property type="molecule type" value="Genomic_DNA"/>
</dbReference>
<dbReference type="AlphaFoldDB" id="A0A0V0XWA4"/>
<evidence type="ECO:0000256" key="13">
    <source>
        <dbReference type="ARBA" id="ARBA00022989"/>
    </source>
</evidence>